<organism evidence="1 2">
    <name type="scientific">Lysinibacillus parviboronicapiens</name>
    <dbReference type="NCBI Taxonomy" id="436516"/>
    <lineage>
        <taxon>Bacteria</taxon>
        <taxon>Bacillati</taxon>
        <taxon>Bacillota</taxon>
        <taxon>Bacilli</taxon>
        <taxon>Bacillales</taxon>
        <taxon>Bacillaceae</taxon>
        <taxon>Lysinibacillus</taxon>
    </lineage>
</organism>
<reference evidence="1 2" key="1">
    <citation type="submission" date="2024-06" db="EMBL/GenBank/DDBJ databases">
        <title>Sorghum-associated microbial communities from plants grown in Nebraska, USA.</title>
        <authorList>
            <person name="Schachtman D."/>
        </authorList>
    </citation>
    <scope>NUCLEOTIDE SEQUENCE [LARGE SCALE GENOMIC DNA]</scope>
    <source>
        <strain evidence="1 2">736</strain>
    </source>
</reference>
<comment type="caution">
    <text evidence="1">The sequence shown here is derived from an EMBL/GenBank/DDBJ whole genome shotgun (WGS) entry which is preliminary data.</text>
</comment>
<keyword evidence="2" id="KW-1185">Reference proteome</keyword>
<sequence>MDINCQILVAENIEFDPIGKQHTIFKVLNRMSLPTFPTVAITNVYFKYLFNEELELNSYVCSVKVLDPLDEIVYEAMLPELKNFRSKEMLPGIDGMVEIRFPVTISGNYKYIICANKEEICKYPLYIDKQ</sequence>
<name>A0ABV2PKP4_9BACI</name>
<evidence type="ECO:0000313" key="2">
    <source>
        <dbReference type="Proteomes" id="UP001549363"/>
    </source>
</evidence>
<protein>
    <submittedName>
        <fullName evidence="1">Uncharacterized protein</fullName>
    </submittedName>
</protein>
<gene>
    <name evidence="1" type="ORF">ABIA69_002359</name>
</gene>
<dbReference type="RefSeq" id="WP_354471907.1">
    <property type="nucleotide sequence ID" value="NZ_JBEPSB010000009.1"/>
</dbReference>
<accession>A0ABV2PKP4</accession>
<proteinExistence type="predicted"/>
<dbReference type="Proteomes" id="UP001549363">
    <property type="component" value="Unassembled WGS sequence"/>
</dbReference>
<dbReference type="EMBL" id="JBEPSB010000009">
    <property type="protein sequence ID" value="MET4561214.1"/>
    <property type="molecule type" value="Genomic_DNA"/>
</dbReference>
<evidence type="ECO:0000313" key="1">
    <source>
        <dbReference type="EMBL" id="MET4561214.1"/>
    </source>
</evidence>